<accession>A0A926DD33</accession>
<keyword evidence="1" id="KW-0812">Transmembrane</keyword>
<sequence>MNPPTIIVGLLVLAVVAAIVIGQIRKKRRGGGCGCGCSGCPSAGICHPKK</sequence>
<evidence type="ECO:0000313" key="2">
    <source>
        <dbReference type="EMBL" id="MBC8535903.1"/>
    </source>
</evidence>
<protein>
    <submittedName>
        <fullName evidence="2">FeoB-associated Cys-rich membrane protein</fullName>
    </submittedName>
</protein>
<dbReference type="RefSeq" id="WP_249299645.1">
    <property type="nucleotide sequence ID" value="NZ_JACRSP010000002.1"/>
</dbReference>
<dbReference type="EMBL" id="JACRSP010000002">
    <property type="protein sequence ID" value="MBC8535903.1"/>
    <property type="molecule type" value="Genomic_DNA"/>
</dbReference>
<proteinExistence type="predicted"/>
<organism evidence="2 3">
    <name type="scientific">Feifania hominis</name>
    <dbReference type="NCBI Taxonomy" id="2763660"/>
    <lineage>
        <taxon>Bacteria</taxon>
        <taxon>Bacillati</taxon>
        <taxon>Bacillota</taxon>
        <taxon>Clostridia</taxon>
        <taxon>Eubacteriales</taxon>
        <taxon>Feifaniaceae</taxon>
        <taxon>Feifania</taxon>
    </lineage>
</organism>
<gene>
    <name evidence="2" type="ORF">H8695_04255</name>
</gene>
<name>A0A926DD33_9FIRM</name>
<evidence type="ECO:0000256" key="1">
    <source>
        <dbReference type="SAM" id="Phobius"/>
    </source>
</evidence>
<feature type="transmembrane region" description="Helical" evidence="1">
    <location>
        <begin position="6"/>
        <end position="24"/>
    </location>
</feature>
<reference evidence="2" key="1">
    <citation type="submission" date="2020-08" db="EMBL/GenBank/DDBJ databases">
        <title>Genome public.</title>
        <authorList>
            <person name="Liu C."/>
            <person name="Sun Q."/>
        </authorList>
    </citation>
    <scope>NUCLEOTIDE SEQUENCE</scope>
    <source>
        <strain evidence="2">BX7</strain>
    </source>
</reference>
<keyword evidence="1" id="KW-1133">Transmembrane helix</keyword>
<comment type="caution">
    <text evidence="2">The sequence shown here is derived from an EMBL/GenBank/DDBJ whole genome shotgun (WGS) entry which is preliminary data.</text>
</comment>
<keyword evidence="3" id="KW-1185">Reference proteome</keyword>
<dbReference type="Pfam" id="PF12669">
    <property type="entry name" value="FeoB_associated"/>
    <property type="match status" value="1"/>
</dbReference>
<dbReference type="Proteomes" id="UP000620366">
    <property type="component" value="Unassembled WGS sequence"/>
</dbReference>
<keyword evidence="1" id="KW-0472">Membrane</keyword>
<dbReference type="AlphaFoldDB" id="A0A926DD33"/>
<evidence type="ECO:0000313" key="3">
    <source>
        <dbReference type="Proteomes" id="UP000620366"/>
    </source>
</evidence>